<feature type="domain" description="Novel STAND NTPase 3" evidence="2">
    <location>
        <begin position="172"/>
        <end position="330"/>
    </location>
</feature>
<dbReference type="Gene3D" id="3.40.50.300">
    <property type="entry name" value="P-loop containing nucleotide triphosphate hydrolases"/>
    <property type="match status" value="1"/>
</dbReference>
<name>A0A6I2TUN3_9BACT</name>
<protein>
    <recommendedName>
        <fullName evidence="5">Restriction endonuclease type IV Mrr domain-containing protein</fullName>
    </recommendedName>
</protein>
<dbReference type="GO" id="GO:0003677">
    <property type="term" value="F:DNA binding"/>
    <property type="evidence" value="ECO:0007669"/>
    <property type="project" value="InterPro"/>
</dbReference>
<sequence>MKNYDFTILSPYEFECFTRDILKSRDNLCFQNFATGRDGGIDLRTHSKSGGLVIAQAKRYKKYSDLKRVLASELEKVKKLSPGRYIVATSVDLTPGNKDEILELFSSYIISDEDILGRQDLNALLEKNREIELSYFKLWLTSTDVLRSFLNKRILNNSAFELREVKETVRTYVMNPSFNVAMDILKKHRYVIISGEPGIGKTTLARMMVYVLLSKKDENYDQFYFIPNGIEDANEVFQEGVKQIFFFDDFLGNTRFFPEKNFDSKLISFIHAVQHSKDKYFILSTREYILNDAKNYYAKIEQNDLEIAKCVVDVGHYSKWVRGQILYNHLVDSGMPQMYLSAIIHNKGYMKIVEHKNYNPRIIESFVNQSLYETCEPTKYMLKILGFFDNPTSVWKDAYEHLPLMAREMLLVLATMSPIVLYNDWQTAYSYFYECQHGQNGYLDEKEWEENVRVLQNCFVLVKMGKNERYVLYNNPGIKDFLTDYIGQHESIQKRLLQSSYYIEQLYRIFQDEKVVFGDIKISGDLYPIVIESFQRCAKEYHSCSVYRNSKTKDNPSYASVNATLISSICDFQNAYMKLLSENQNVVEPFLTDNVLLDTKNIYYSLRVLKYCKKDYLQLTTEELFSFYKSETSSVYEVEEMAVALSGFFKEYETYGDCQEFEKKIEEAFLAELGSVDDPNVVEPIFERIQKTLPNWDGSYIKEVIDEKIGEYDAYIESMTEDYYHYQENDSIDNEDVMIDNLFATLE</sequence>
<comment type="caution">
    <text evidence="3">The sequence shown here is derived from an EMBL/GenBank/DDBJ whole genome shotgun (WGS) entry which is preliminary data.</text>
</comment>
<reference evidence="3 4" key="1">
    <citation type="submission" date="2019-08" db="EMBL/GenBank/DDBJ databases">
        <title>In-depth cultivation of the pig gut microbiome towards novel bacterial diversity and tailored functional studies.</title>
        <authorList>
            <person name="Wylensek D."/>
            <person name="Hitch T.C.A."/>
            <person name="Clavel T."/>
        </authorList>
    </citation>
    <scope>NUCLEOTIDE SEQUENCE [LARGE SCALE GENOMIC DNA]</scope>
    <source>
        <strain evidence="3 4">LKV-178-WT-2C</strain>
    </source>
</reference>
<dbReference type="InterPro" id="IPR007560">
    <property type="entry name" value="Restrct_endonuc_IV_Mrr"/>
</dbReference>
<dbReference type="AlphaFoldDB" id="A0A6I2TUN3"/>
<dbReference type="InterPro" id="IPR049050">
    <property type="entry name" value="nSTAND3"/>
</dbReference>
<evidence type="ECO:0000259" key="2">
    <source>
        <dbReference type="Pfam" id="PF20720"/>
    </source>
</evidence>
<proteinExistence type="predicted"/>
<organism evidence="3 4">
    <name type="scientific">Segatella copri</name>
    <dbReference type="NCBI Taxonomy" id="165179"/>
    <lineage>
        <taxon>Bacteria</taxon>
        <taxon>Pseudomonadati</taxon>
        <taxon>Bacteroidota</taxon>
        <taxon>Bacteroidia</taxon>
        <taxon>Bacteroidales</taxon>
        <taxon>Prevotellaceae</taxon>
        <taxon>Segatella</taxon>
    </lineage>
</organism>
<evidence type="ECO:0000313" key="3">
    <source>
        <dbReference type="EMBL" id="MST77476.1"/>
    </source>
</evidence>
<accession>A0A6I2TUN3</accession>
<dbReference type="Pfam" id="PF04471">
    <property type="entry name" value="Mrr_cat"/>
    <property type="match status" value="1"/>
</dbReference>
<feature type="domain" description="Restriction endonuclease type IV Mrr" evidence="1">
    <location>
        <begin position="9"/>
        <end position="69"/>
    </location>
</feature>
<dbReference type="SUPFAM" id="SSF52540">
    <property type="entry name" value="P-loop containing nucleoside triphosphate hydrolases"/>
    <property type="match status" value="1"/>
</dbReference>
<dbReference type="Pfam" id="PF20720">
    <property type="entry name" value="nSTAND3"/>
    <property type="match status" value="1"/>
</dbReference>
<dbReference type="GO" id="GO:0004519">
    <property type="term" value="F:endonuclease activity"/>
    <property type="evidence" value="ECO:0007669"/>
    <property type="project" value="InterPro"/>
</dbReference>
<dbReference type="Proteomes" id="UP000450161">
    <property type="component" value="Unassembled WGS sequence"/>
</dbReference>
<evidence type="ECO:0000313" key="4">
    <source>
        <dbReference type="Proteomes" id="UP000450161"/>
    </source>
</evidence>
<dbReference type="RefSeq" id="WP_154480925.1">
    <property type="nucleotide sequence ID" value="NZ_VUNF01000011.1"/>
</dbReference>
<dbReference type="EMBL" id="VUNF01000011">
    <property type="protein sequence ID" value="MST77476.1"/>
    <property type="molecule type" value="Genomic_DNA"/>
</dbReference>
<dbReference type="GO" id="GO:0009307">
    <property type="term" value="P:DNA restriction-modification system"/>
    <property type="evidence" value="ECO:0007669"/>
    <property type="project" value="InterPro"/>
</dbReference>
<gene>
    <name evidence="3" type="ORF">FYJ72_07255</name>
</gene>
<evidence type="ECO:0000259" key="1">
    <source>
        <dbReference type="Pfam" id="PF04471"/>
    </source>
</evidence>
<evidence type="ECO:0008006" key="5">
    <source>
        <dbReference type="Google" id="ProtNLM"/>
    </source>
</evidence>
<dbReference type="InterPro" id="IPR027417">
    <property type="entry name" value="P-loop_NTPase"/>
</dbReference>